<dbReference type="AlphaFoldDB" id="A0A1D3D8G5"/>
<dbReference type="Proteomes" id="UP000095192">
    <property type="component" value="Unassembled WGS sequence"/>
</dbReference>
<proteinExistence type="predicted"/>
<comment type="caution">
    <text evidence="1">The sequence shown here is derived from an EMBL/GenBank/DDBJ whole genome shotgun (WGS) entry which is preliminary data.</text>
</comment>
<dbReference type="EMBL" id="JROU02000288">
    <property type="protein sequence ID" value="OEH79746.1"/>
    <property type="molecule type" value="Genomic_DNA"/>
</dbReference>
<organism evidence="1 2">
    <name type="scientific">Cyclospora cayetanensis</name>
    <dbReference type="NCBI Taxonomy" id="88456"/>
    <lineage>
        <taxon>Eukaryota</taxon>
        <taxon>Sar</taxon>
        <taxon>Alveolata</taxon>
        <taxon>Apicomplexa</taxon>
        <taxon>Conoidasida</taxon>
        <taxon>Coccidia</taxon>
        <taxon>Eucoccidiorida</taxon>
        <taxon>Eimeriorina</taxon>
        <taxon>Eimeriidae</taxon>
        <taxon>Cyclospora</taxon>
    </lineage>
</organism>
<accession>A0A1D3D8G5</accession>
<dbReference type="VEuPathDB" id="ToxoDB:LOC34619240"/>
<dbReference type="InParanoid" id="A0A1D3D8G5"/>
<protein>
    <submittedName>
        <fullName evidence="1">Uncharacterized protein</fullName>
    </submittedName>
</protein>
<reference evidence="1 2" key="1">
    <citation type="journal article" date="2016" name="BMC Genomics">
        <title>Comparative genomics reveals Cyclospora cayetanensis possesses coccidia-like metabolism and invasion components but unique surface antigens.</title>
        <authorList>
            <person name="Liu S."/>
            <person name="Wang L."/>
            <person name="Zheng H."/>
            <person name="Xu Z."/>
            <person name="Roellig D.M."/>
            <person name="Li N."/>
            <person name="Frace M.A."/>
            <person name="Tang K."/>
            <person name="Arrowood M.J."/>
            <person name="Moss D.M."/>
            <person name="Zhang L."/>
            <person name="Feng Y."/>
            <person name="Xiao L."/>
        </authorList>
    </citation>
    <scope>NUCLEOTIDE SEQUENCE [LARGE SCALE GENOMIC DNA]</scope>
    <source>
        <strain evidence="1 2">CHN_HEN01</strain>
    </source>
</reference>
<sequence>MAELILAAVKPSALSQVVINTHSALFSHLNLCVTCNFHLYALKGSEWPEANPETVAMISYAAKEVSWPNNGSIKVIAPKSPSHITIAVPGCVTVTIDWEDNSVQVTKHGESSSQPVGGSERLRDDGGELVVLLSRQENTTHVAVYAESVGGGFDSRLQSIEMPACNISKVVISSPKSKNLKDFQVGVSKEIEQLYV</sequence>
<name>A0A1D3D8G5_9EIME</name>
<gene>
    <name evidence="1" type="ORF">cyc_02378</name>
</gene>
<keyword evidence="2" id="KW-1185">Reference proteome</keyword>
<evidence type="ECO:0000313" key="1">
    <source>
        <dbReference type="EMBL" id="OEH79746.1"/>
    </source>
</evidence>
<evidence type="ECO:0000313" key="2">
    <source>
        <dbReference type="Proteomes" id="UP000095192"/>
    </source>
</evidence>
<dbReference type="VEuPathDB" id="ToxoDB:cyc_02378"/>